<organism evidence="3 4">
    <name type="scientific">Aliiroseovarius pelagivivens</name>
    <dbReference type="NCBI Taxonomy" id="1639690"/>
    <lineage>
        <taxon>Bacteria</taxon>
        <taxon>Pseudomonadati</taxon>
        <taxon>Pseudomonadota</taxon>
        <taxon>Alphaproteobacteria</taxon>
        <taxon>Rhodobacterales</taxon>
        <taxon>Paracoccaceae</taxon>
        <taxon>Aliiroseovarius</taxon>
    </lineage>
</organism>
<name>A0A2R8AS90_9RHOB</name>
<accession>A0A2R8AS90</accession>
<gene>
    <name evidence="3" type="ORF">ALP8811_02807</name>
</gene>
<reference evidence="3 4" key="1">
    <citation type="submission" date="2018-03" db="EMBL/GenBank/DDBJ databases">
        <authorList>
            <person name="Keele B.F."/>
        </authorList>
    </citation>
    <scope>NUCLEOTIDE SEQUENCE [LARGE SCALE GENOMIC DNA]</scope>
    <source>
        <strain evidence="3 4">CECT 8811</strain>
    </source>
</reference>
<feature type="domain" description="DUF1468" evidence="2">
    <location>
        <begin position="9"/>
        <end position="138"/>
    </location>
</feature>
<dbReference type="Proteomes" id="UP000244911">
    <property type="component" value="Unassembled WGS sequence"/>
</dbReference>
<dbReference type="Pfam" id="PF07331">
    <property type="entry name" value="TctB"/>
    <property type="match status" value="1"/>
</dbReference>
<feature type="transmembrane region" description="Helical" evidence="1">
    <location>
        <begin position="33"/>
        <end position="56"/>
    </location>
</feature>
<dbReference type="AlphaFoldDB" id="A0A2R8AS90"/>
<feature type="transmembrane region" description="Helical" evidence="1">
    <location>
        <begin position="76"/>
        <end position="99"/>
    </location>
</feature>
<dbReference type="RefSeq" id="WP_245924665.1">
    <property type="nucleotide sequence ID" value="NZ_OMOI01000002.1"/>
</dbReference>
<keyword evidence="1" id="KW-0472">Membrane</keyword>
<proteinExistence type="predicted"/>
<dbReference type="EMBL" id="OMOI01000002">
    <property type="protein sequence ID" value="SPF78875.1"/>
    <property type="molecule type" value="Genomic_DNA"/>
</dbReference>
<evidence type="ECO:0000259" key="2">
    <source>
        <dbReference type="Pfam" id="PF07331"/>
    </source>
</evidence>
<evidence type="ECO:0000256" key="1">
    <source>
        <dbReference type="SAM" id="Phobius"/>
    </source>
</evidence>
<keyword evidence="4" id="KW-1185">Reference proteome</keyword>
<evidence type="ECO:0000313" key="3">
    <source>
        <dbReference type="EMBL" id="SPF78875.1"/>
    </source>
</evidence>
<evidence type="ECO:0000313" key="4">
    <source>
        <dbReference type="Proteomes" id="UP000244911"/>
    </source>
</evidence>
<sequence>MASLSVAFAFFLAVNLPFQTTWVPRTKLFAQPAFWPSVAVSLMVVFSLMHLVGSLVSERIAGRMQEIMMWVKSLEFVCWFMGYVLLVPLLGYLPMTIVFTQLLTRRLGYRGWTWIASAMGVALGVVVVFKGVLQVKIPAGAVYDLLPAGAARNFIMIYF</sequence>
<protein>
    <recommendedName>
        <fullName evidence="2">DUF1468 domain-containing protein</fullName>
    </recommendedName>
</protein>
<keyword evidence="1" id="KW-0812">Transmembrane</keyword>
<dbReference type="InterPro" id="IPR009936">
    <property type="entry name" value="DUF1468"/>
</dbReference>
<keyword evidence="1" id="KW-1133">Transmembrane helix</keyword>
<feature type="transmembrane region" description="Helical" evidence="1">
    <location>
        <begin position="111"/>
        <end position="129"/>
    </location>
</feature>